<dbReference type="OrthoDB" id="6020543at2759"/>
<dbReference type="FunCoup" id="B4NLW6">
    <property type="interactions" value="30"/>
</dbReference>
<dbReference type="SMART" id="SM00494">
    <property type="entry name" value="ChtBD2"/>
    <property type="match status" value="3"/>
</dbReference>
<dbReference type="eggNOG" id="ENOG502TB24">
    <property type="taxonomic scope" value="Eukaryota"/>
</dbReference>
<dbReference type="InterPro" id="IPR051940">
    <property type="entry name" value="Chitin_bind-dev_reg"/>
</dbReference>
<organism evidence="9 10">
    <name type="scientific">Drosophila willistoni</name>
    <name type="common">Fruit fly</name>
    <dbReference type="NCBI Taxonomy" id="7260"/>
    <lineage>
        <taxon>Eukaryota</taxon>
        <taxon>Metazoa</taxon>
        <taxon>Ecdysozoa</taxon>
        <taxon>Arthropoda</taxon>
        <taxon>Hexapoda</taxon>
        <taxon>Insecta</taxon>
        <taxon>Pterygota</taxon>
        <taxon>Neoptera</taxon>
        <taxon>Endopterygota</taxon>
        <taxon>Diptera</taxon>
        <taxon>Brachycera</taxon>
        <taxon>Muscomorpha</taxon>
        <taxon>Ephydroidea</taxon>
        <taxon>Drosophilidae</taxon>
        <taxon>Drosophila</taxon>
        <taxon>Sophophora</taxon>
    </lineage>
</organism>
<evidence type="ECO:0000256" key="5">
    <source>
        <dbReference type="ARBA" id="ARBA00023180"/>
    </source>
</evidence>
<dbReference type="GO" id="GO:0008061">
    <property type="term" value="F:chitin binding"/>
    <property type="evidence" value="ECO:0007669"/>
    <property type="project" value="UniProtKB-KW"/>
</dbReference>
<evidence type="ECO:0000256" key="6">
    <source>
        <dbReference type="SAM" id="MobiDB-lite"/>
    </source>
</evidence>
<dbReference type="Pfam" id="PF01607">
    <property type="entry name" value="CBM_14"/>
    <property type="match status" value="3"/>
</dbReference>
<feature type="compositionally biased region" description="Low complexity" evidence="6">
    <location>
        <begin position="108"/>
        <end position="117"/>
    </location>
</feature>
<feature type="compositionally biased region" description="Acidic residues" evidence="6">
    <location>
        <begin position="88"/>
        <end position="107"/>
    </location>
</feature>
<dbReference type="InterPro" id="IPR036508">
    <property type="entry name" value="Chitin-bd_dom_sf"/>
</dbReference>
<dbReference type="OMA" id="QVIFMAS"/>
<feature type="domain" description="Chitin-binding type-2" evidence="8">
    <location>
        <begin position="211"/>
        <end position="267"/>
    </location>
</feature>
<dbReference type="PROSITE" id="PS50940">
    <property type="entry name" value="CHIT_BIND_II"/>
    <property type="match status" value="3"/>
</dbReference>
<keyword evidence="4" id="KW-1015">Disulfide bond</keyword>
<evidence type="ECO:0000256" key="7">
    <source>
        <dbReference type="SAM" id="SignalP"/>
    </source>
</evidence>
<feature type="domain" description="Chitin-binding type-2" evidence="8">
    <location>
        <begin position="27"/>
        <end position="84"/>
    </location>
</feature>
<dbReference type="Gene3D" id="2.170.140.10">
    <property type="entry name" value="Chitin binding domain"/>
    <property type="match status" value="3"/>
</dbReference>
<sequence length="272" mass="31162">MCKYLLCFLIIGVGLLWNHRAVRAEIFDECADEEDGTYVQSWESCQSYVYCMGEDSGRGDCDDGEYFDADSGSCDARENVRCFLDEVDEPPVEEPDDDEQVEEEEQQPEVTPSTPRPSTRPDDPTPPTVTENNAEVDFLNIAPVVKPTCPITDDPSQVILMPSNDSCTDYYLCYHGHAMEMHCTDQLHFNAFTGQCDYPEKAHCLLERPSAHKCLPTMTDFFPHPDNCNYFYYCIKGFLTLQQCPFYYGWDVQRRSCVQINVAECYNKARRT</sequence>
<evidence type="ECO:0000256" key="3">
    <source>
        <dbReference type="ARBA" id="ARBA00022737"/>
    </source>
</evidence>
<evidence type="ECO:0000313" key="9">
    <source>
        <dbReference type="EMBL" id="EDW85418.1"/>
    </source>
</evidence>
<evidence type="ECO:0000313" key="10">
    <source>
        <dbReference type="Proteomes" id="UP000007798"/>
    </source>
</evidence>
<feature type="region of interest" description="Disordered" evidence="6">
    <location>
        <begin position="88"/>
        <end position="132"/>
    </location>
</feature>
<dbReference type="InParanoid" id="B4NLW6"/>
<dbReference type="KEGG" id="dwi:6651978"/>
<feature type="signal peptide" evidence="7">
    <location>
        <begin position="1"/>
        <end position="24"/>
    </location>
</feature>
<evidence type="ECO:0000256" key="2">
    <source>
        <dbReference type="ARBA" id="ARBA00022729"/>
    </source>
</evidence>
<dbReference type="HOGENOM" id="CLU_089077_0_0_1"/>
<feature type="chain" id="PRO_5002820295" description="Chitin-binding type-2 domain-containing protein" evidence="7">
    <location>
        <begin position="25"/>
        <end position="272"/>
    </location>
</feature>
<dbReference type="Proteomes" id="UP000007798">
    <property type="component" value="Unassembled WGS sequence"/>
</dbReference>
<evidence type="ECO:0000256" key="1">
    <source>
        <dbReference type="ARBA" id="ARBA00022669"/>
    </source>
</evidence>
<accession>B4NLW6</accession>
<dbReference type="GO" id="GO:0005576">
    <property type="term" value="C:extracellular region"/>
    <property type="evidence" value="ECO:0007669"/>
    <property type="project" value="InterPro"/>
</dbReference>
<protein>
    <recommendedName>
        <fullName evidence="8">Chitin-binding type-2 domain-containing protein</fullName>
    </recommendedName>
</protein>
<gene>
    <name evidence="9" type="primary">Dwil\GK10516</name>
    <name evidence="9" type="ORF">Dwil_GK10516</name>
</gene>
<dbReference type="STRING" id="7260.B4NLW6"/>
<keyword evidence="1" id="KW-0147">Chitin-binding</keyword>
<proteinExistence type="predicted"/>
<keyword evidence="3" id="KW-0677">Repeat</keyword>
<dbReference type="InterPro" id="IPR002557">
    <property type="entry name" value="Chitin-bd_dom"/>
</dbReference>
<name>B4NLW6_DROWI</name>
<evidence type="ECO:0000256" key="4">
    <source>
        <dbReference type="ARBA" id="ARBA00023157"/>
    </source>
</evidence>
<reference evidence="9 10" key="1">
    <citation type="journal article" date="2007" name="Nature">
        <title>Evolution of genes and genomes on the Drosophila phylogeny.</title>
        <authorList>
            <consortium name="Drosophila 12 Genomes Consortium"/>
            <person name="Clark A.G."/>
            <person name="Eisen M.B."/>
            <person name="Smith D.R."/>
            <person name="Bergman C.M."/>
            <person name="Oliver B."/>
            <person name="Markow T.A."/>
            <person name="Kaufman T.C."/>
            <person name="Kellis M."/>
            <person name="Gelbart W."/>
            <person name="Iyer V.N."/>
            <person name="Pollard D.A."/>
            <person name="Sackton T.B."/>
            <person name="Larracuente A.M."/>
            <person name="Singh N.D."/>
            <person name="Abad J.P."/>
            <person name="Abt D.N."/>
            <person name="Adryan B."/>
            <person name="Aguade M."/>
            <person name="Akashi H."/>
            <person name="Anderson W.W."/>
            <person name="Aquadro C.F."/>
            <person name="Ardell D.H."/>
            <person name="Arguello R."/>
            <person name="Artieri C.G."/>
            <person name="Barbash D.A."/>
            <person name="Barker D."/>
            <person name="Barsanti P."/>
            <person name="Batterham P."/>
            <person name="Batzoglou S."/>
            <person name="Begun D."/>
            <person name="Bhutkar A."/>
            <person name="Blanco E."/>
            <person name="Bosak S.A."/>
            <person name="Bradley R.K."/>
            <person name="Brand A.D."/>
            <person name="Brent M.R."/>
            <person name="Brooks A.N."/>
            <person name="Brown R.H."/>
            <person name="Butlin R.K."/>
            <person name="Caggese C."/>
            <person name="Calvi B.R."/>
            <person name="Bernardo de Carvalho A."/>
            <person name="Caspi A."/>
            <person name="Castrezana S."/>
            <person name="Celniker S.E."/>
            <person name="Chang J.L."/>
            <person name="Chapple C."/>
            <person name="Chatterji S."/>
            <person name="Chinwalla A."/>
            <person name="Civetta A."/>
            <person name="Clifton S.W."/>
            <person name="Comeron J.M."/>
            <person name="Costello J.C."/>
            <person name="Coyne J.A."/>
            <person name="Daub J."/>
            <person name="David R.G."/>
            <person name="Delcher A.L."/>
            <person name="Delehaunty K."/>
            <person name="Do C.B."/>
            <person name="Ebling H."/>
            <person name="Edwards K."/>
            <person name="Eickbush T."/>
            <person name="Evans J.D."/>
            <person name="Filipski A."/>
            <person name="Findeiss S."/>
            <person name="Freyhult E."/>
            <person name="Fulton L."/>
            <person name="Fulton R."/>
            <person name="Garcia A.C."/>
            <person name="Gardiner A."/>
            <person name="Garfield D.A."/>
            <person name="Garvin B.E."/>
            <person name="Gibson G."/>
            <person name="Gilbert D."/>
            <person name="Gnerre S."/>
            <person name="Godfrey J."/>
            <person name="Good R."/>
            <person name="Gotea V."/>
            <person name="Gravely B."/>
            <person name="Greenberg A.J."/>
            <person name="Griffiths-Jones S."/>
            <person name="Gross S."/>
            <person name="Guigo R."/>
            <person name="Gustafson E.A."/>
            <person name="Haerty W."/>
            <person name="Hahn M.W."/>
            <person name="Halligan D.L."/>
            <person name="Halpern A.L."/>
            <person name="Halter G.M."/>
            <person name="Han M.V."/>
            <person name="Heger A."/>
            <person name="Hillier L."/>
            <person name="Hinrichs A.S."/>
            <person name="Holmes I."/>
            <person name="Hoskins R.A."/>
            <person name="Hubisz M.J."/>
            <person name="Hultmark D."/>
            <person name="Huntley M.A."/>
            <person name="Jaffe D.B."/>
            <person name="Jagadeeshan S."/>
            <person name="Jeck W.R."/>
            <person name="Johnson J."/>
            <person name="Jones C.D."/>
            <person name="Jordan W.C."/>
            <person name="Karpen G.H."/>
            <person name="Kataoka E."/>
            <person name="Keightley P.D."/>
            <person name="Kheradpour P."/>
            <person name="Kirkness E.F."/>
            <person name="Koerich L.B."/>
            <person name="Kristiansen K."/>
            <person name="Kudrna D."/>
            <person name="Kulathinal R.J."/>
            <person name="Kumar S."/>
            <person name="Kwok R."/>
            <person name="Lander E."/>
            <person name="Langley C.H."/>
            <person name="Lapoint R."/>
            <person name="Lazzaro B.P."/>
            <person name="Lee S.J."/>
            <person name="Levesque L."/>
            <person name="Li R."/>
            <person name="Lin C.F."/>
            <person name="Lin M.F."/>
            <person name="Lindblad-Toh K."/>
            <person name="Llopart A."/>
            <person name="Long M."/>
            <person name="Low L."/>
            <person name="Lozovsky E."/>
            <person name="Lu J."/>
            <person name="Luo M."/>
            <person name="Machado C.A."/>
            <person name="Makalowski W."/>
            <person name="Marzo M."/>
            <person name="Matsuda M."/>
            <person name="Matzkin L."/>
            <person name="McAllister B."/>
            <person name="McBride C.S."/>
            <person name="McKernan B."/>
            <person name="McKernan K."/>
            <person name="Mendez-Lago M."/>
            <person name="Minx P."/>
            <person name="Mollenhauer M.U."/>
            <person name="Montooth K."/>
            <person name="Mount S.M."/>
            <person name="Mu X."/>
            <person name="Myers E."/>
            <person name="Negre B."/>
            <person name="Newfeld S."/>
            <person name="Nielsen R."/>
            <person name="Noor M.A."/>
            <person name="O'Grady P."/>
            <person name="Pachter L."/>
            <person name="Papaceit M."/>
            <person name="Parisi M.J."/>
            <person name="Parisi M."/>
            <person name="Parts L."/>
            <person name="Pedersen J.S."/>
            <person name="Pesole G."/>
            <person name="Phillippy A.M."/>
            <person name="Ponting C.P."/>
            <person name="Pop M."/>
            <person name="Porcelli D."/>
            <person name="Powell J.R."/>
            <person name="Prohaska S."/>
            <person name="Pruitt K."/>
            <person name="Puig M."/>
            <person name="Quesneville H."/>
            <person name="Ram K.R."/>
            <person name="Rand D."/>
            <person name="Rasmussen M.D."/>
            <person name="Reed L.K."/>
            <person name="Reenan R."/>
            <person name="Reily A."/>
            <person name="Remington K.A."/>
            <person name="Rieger T.T."/>
            <person name="Ritchie M.G."/>
            <person name="Robin C."/>
            <person name="Rogers Y.H."/>
            <person name="Rohde C."/>
            <person name="Rozas J."/>
            <person name="Rubenfield M.J."/>
            <person name="Ruiz A."/>
            <person name="Russo S."/>
            <person name="Salzberg S.L."/>
            <person name="Sanchez-Gracia A."/>
            <person name="Saranga D.J."/>
            <person name="Sato H."/>
            <person name="Schaeffer S.W."/>
            <person name="Schatz M.C."/>
            <person name="Schlenke T."/>
            <person name="Schwartz R."/>
            <person name="Segarra C."/>
            <person name="Singh R.S."/>
            <person name="Sirot L."/>
            <person name="Sirota M."/>
            <person name="Sisneros N.B."/>
            <person name="Smith C.D."/>
            <person name="Smith T.F."/>
            <person name="Spieth J."/>
            <person name="Stage D.E."/>
            <person name="Stark A."/>
            <person name="Stephan W."/>
            <person name="Strausberg R.L."/>
            <person name="Strempel S."/>
            <person name="Sturgill D."/>
            <person name="Sutton G."/>
            <person name="Sutton G.G."/>
            <person name="Tao W."/>
            <person name="Teichmann S."/>
            <person name="Tobari Y.N."/>
            <person name="Tomimura Y."/>
            <person name="Tsolas J.M."/>
            <person name="Valente V.L."/>
            <person name="Venter E."/>
            <person name="Venter J.C."/>
            <person name="Vicario S."/>
            <person name="Vieira F.G."/>
            <person name="Vilella A.J."/>
            <person name="Villasante A."/>
            <person name="Walenz B."/>
            <person name="Wang J."/>
            <person name="Wasserman M."/>
            <person name="Watts T."/>
            <person name="Wilson D."/>
            <person name="Wilson R.K."/>
            <person name="Wing R.A."/>
            <person name="Wolfner M.F."/>
            <person name="Wong A."/>
            <person name="Wong G.K."/>
            <person name="Wu C.I."/>
            <person name="Wu G."/>
            <person name="Yamamoto D."/>
            <person name="Yang H.P."/>
            <person name="Yang S.P."/>
            <person name="Yorke J.A."/>
            <person name="Yoshida K."/>
            <person name="Zdobnov E."/>
            <person name="Zhang P."/>
            <person name="Zhang Y."/>
            <person name="Zimin A.V."/>
            <person name="Baldwin J."/>
            <person name="Abdouelleil A."/>
            <person name="Abdulkadir J."/>
            <person name="Abebe A."/>
            <person name="Abera B."/>
            <person name="Abreu J."/>
            <person name="Acer S.C."/>
            <person name="Aftuck L."/>
            <person name="Alexander A."/>
            <person name="An P."/>
            <person name="Anderson E."/>
            <person name="Anderson S."/>
            <person name="Arachi H."/>
            <person name="Azer M."/>
            <person name="Bachantsang P."/>
            <person name="Barry A."/>
            <person name="Bayul T."/>
            <person name="Berlin A."/>
            <person name="Bessette D."/>
            <person name="Bloom T."/>
            <person name="Blye J."/>
            <person name="Boguslavskiy L."/>
            <person name="Bonnet C."/>
            <person name="Boukhgalter B."/>
            <person name="Bourzgui I."/>
            <person name="Brown A."/>
            <person name="Cahill P."/>
            <person name="Channer S."/>
            <person name="Cheshatsang Y."/>
            <person name="Chuda L."/>
            <person name="Citroen M."/>
            <person name="Collymore A."/>
            <person name="Cooke P."/>
            <person name="Costello M."/>
            <person name="D'Aco K."/>
            <person name="Daza R."/>
            <person name="De Haan G."/>
            <person name="DeGray S."/>
            <person name="DeMaso C."/>
            <person name="Dhargay N."/>
            <person name="Dooley K."/>
            <person name="Dooley E."/>
            <person name="Doricent M."/>
            <person name="Dorje P."/>
            <person name="Dorjee K."/>
            <person name="Dupes A."/>
            <person name="Elong R."/>
            <person name="Falk J."/>
            <person name="Farina A."/>
            <person name="Faro S."/>
            <person name="Ferguson D."/>
            <person name="Fisher S."/>
            <person name="Foley C.D."/>
            <person name="Franke A."/>
            <person name="Friedrich D."/>
            <person name="Gadbois L."/>
            <person name="Gearin G."/>
            <person name="Gearin C.R."/>
            <person name="Giannoukos G."/>
            <person name="Goode T."/>
            <person name="Graham J."/>
            <person name="Grandbois E."/>
            <person name="Grewal S."/>
            <person name="Gyaltsen K."/>
            <person name="Hafez N."/>
            <person name="Hagos B."/>
            <person name="Hall J."/>
            <person name="Henson C."/>
            <person name="Hollinger A."/>
            <person name="Honan T."/>
            <person name="Huard M.D."/>
            <person name="Hughes L."/>
            <person name="Hurhula B."/>
            <person name="Husby M.E."/>
            <person name="Kamat A."/>
            <person name="Kanga B."/>
            <person name="Kashin S."/>
            <person name="Khazanovich D."/>
            <person name="Kisner P."/>
            <person name="Lance K."/>
            <person name="Lara M."/>
            <person name="Lee W."/>
            <person name="Lennon N."/>
            <person name="Letendre F."/>
            <person name="LeVine R."/>
            <person name="Lipovsky A."/>
            <person name="Liu X."/>
            <person name="Liu J."/>
            <person name="Liu S."/>
            <person name="Lokyitsang T."/>
            <person name="Lokyitsang Y."/>
            <person name="Lubonja R."/>
            <person name="Lui A."/>
            <person name="MacDonald P."/>
            <person name="Magnisalis V."/>
            <person name="Maru K."/>
            <person name="Matthews C."/>
            <person name="McCusker W."/>
            <person name="McDonough S."/>
            <person name="Mehta T."/>
            <person name="Meldrim J."/>
            <person name="Meneus L."/>
            <person name="Mihai O."/>
            <person name="Mihalev A."/>
            <person name="Mihova T."/>
            <person name="Mittelman R."/>
            <person name="Mlenga V."/>
            <person name="Montmayeur A."/>
            <person name="Mulrain L."/>
            <person name="Navidi A."/>
            <person name="Naylor J."/>
            <person name="Negash T."/>
            <person name="Nguyen T."/>
            <person name="Nguyen N."/>
            <person name="Nicol R."/>
            <person name="Norbu C."/>
            <person name="Norbu N."/>
            <person name="Novod N."/>
            <person name="O'Neill B."/>
            <person name="Osman S."/>
            <person name="Markiewicz E."/>
            <person name="Oyono O.L."/>
            <person name="Patti C."/>
            <person name="Phunkhang P."/>
            <person name="Pierre F."/>
            <person name="Priest M."/>
            <person name="Raghuraman S."/>
            <person name="Rege F."/>
            <person name="Reyes R."/>
            <person name="Rise C."/>
            <person name="Rogov P."/>
            <person name="Ross K."/>
            <person name="Ryan E."/>
            <person name="Settipalli S."/>
            <person name="Shea T."/>
            <person name="Sherpa N."/>
            <person name="Shi L."/>
            <person name="Shih D."/>
            <person name="Sparrow T."/>
            <person name="Spaulding J."/>
            <person name="Stalker J."/>
            <person name="Stange-Thomann N."/>
            <person name="Stavropoulos S."/>
            <person name="Stone C."/>
            <person name="Strader C."/>
            <person name="Tesfaye S."/>
            <person name="Thomson T."/>
            <person name="Thoulutsang Y."/>
            <person name="Thoulutsang D."/>
            <person name="Topham K."/>
            <person name="Topping I."/>
            <person name="Tsamla T."/>
            <person name="Vassiliev H."/>
            <person name="Vo A."/>
            <person name="Wangchuk T."/>
            <person name="Wangdi T."/>
            <person name="Weiand M."/>
            <person name="Wilkinson J."/>
            <person name="Wilson A."/>
            <person name="Yadav S."/>
            <person name="Young G."/>
            <person name="Yu Q."/>
            <person name="Zembek L."/>
            <person name="Zhong D."/>
            <person name="Zimmer A."/>
            <person name="Zwirko Z."/>
            <person name="Jaffe D.B."/>
            <person name="Alvarez P."/>
            <person name="Brockman W."/>
            <person name="Butler J."/>
            <person name="Chin C."/>
            <person name="Gnerre S."/>
            <person name="Grabherr M."/>
            <person name="Kleber M."/>
            <person name="Mauceli E."/>
            <person name="MacCallum I."/>
        </authorList>
    </citation>
    <scope>NUCLEOTIDE SEQUENCE [LARGE SCALE GENOMIC DNA]</scope>
    <source>
        <strain evidence="10">Tucson 14030-0811.24</strain>
    </source>
</reference>
<dbReference type="SUPFAM" id="SSF57625">
    <property type="entry name" value="Invertebrate chitin-binding proteins"/>
    <property type="match status" value="3"/>
</dbReference>
<feature type="domain" description="Chitin-binding type-2" evidence="8">
    <location>
        <begin position="146"/>
        <end position="206"/>
    </location>
</feature>
<dbReference type="PhylomeDB" id="B4NLW6"/>
<keyword evidence="5" id="KW-0325">Glycoprotein</keyword>
<dbReference type="PANTHER" id="PTHR23301:SF0">
    <property type="entry name" value="CHITIN-BINDING TYPE-2 DOMAIN-CONTAINING PROTEIN-RELATED"/>
    <property type="match status" value="1"/>
</dbReference>
<dbReference type="EMBL" id="CH964278">
    <property type="protein sequence ID" value="EDW85418.1"/>
    <property type="molecule type" value="Genomic_DNA"/>
</dbReference>
<evidence type="ECO:0000259" key="8">
    <source>
        <dbReference type="PROSITE" id="PS50940"/>
    </source>
</evidence>
<dbReference type="SMR" id="B4NLW6"/>
<keyword evidence="10" id="KW-1185">Reference proteome</keyword>
<keyword evidence="2 7" id="KW-0732">Signal</keyword>
<dbReference type="AlphaFoldDB" id="B4NLW6"/>
<dbReference type="PANTHER" id="PTHR23301">
    <property type="entry name" value="CHITIN BINDING PERITROPHIN-A"/>
    <property type="match status" value="1"/>
</dbReference>